<evidence type="ECO:0000313" key="2">
    <source>
        <dbReference type="EMBL" id="KXS19931.1"/>
    </source>
</evidence>
<feature type="domain" description="Dienelactone hydrolase" evidence="1">
    <location>
        <begin position="44"/>
        <end position="249"/>
    </location>
</feature>
<proteinExistence type="predicted"/>
<dbReference type="OrthoDB" id="2147163at2759"/>
<dbReference type="Gene3D" id="3.40.50.1820">
    <property type="entry name" value="alpha/beta hydrolase"/>
    <property type="match status" value="1"/>
</dbReference>
<accession>A0A139AT80</accession>
<organism evidence="2 3">
    <name type="scientific">Gonapodya prolifera (strain JEL478)</name>
    <name type="common">Monoblepharis prolifera</name>
    <dbReference type="NCBI Taxonomy" id="1344416"/>
    <lineage>
        <taxon>Eukaryota</taxon>
        <taxon>Fungi</taxon>
        <taxon>Fungi incertae sedis</taxon>
        <taxon>Chytridiomycota</taxon>
        <taxon>Chytridiomycota incertae sedis</taxon>
        <taxon>Monoblepharidomycetes</taxon>
        <taxon>Monoblepharidales</taxon>
        <taxon>Gonapodyaceae</taxon>
        <taxon>Gonapodya</taxon>
    </lineage>
</organism>
<protein>
    <submittedName>
        <fullName evidence="2">Alpha/beta-hydrolase</fullName>
    </submittedName>
</protein>
<evidence type="ECO:0000259" key="1">
    <source>
        <dbReference type="Pfam" id="PF01738"/>
    </source>
</evidence>
<dbReference type="InterPro" id="IPR029058">
    <property type="entry name" value="AB_hydrolase_fold"/>
</dbReference>
<dbReference type="PANTHER" id="PTHR47668:SF1">
    <property type="entry name" value="DIENELACTONE HYDROLASE DOMAIN-CONTAINING PROTEIN-RELATED"/>
    <property type="match status" value="1"/>
</dbReference>
<reference evidence="2 3" key="1">
    <citation type="journal article" date="2015" name="Genome Biol. Evol.">
        <title>Phylogenomic analyses indicate that early fungi evolved digesting cell walls of algal ancestors of land plants.</title>
        <authorList>
            <person name="Chang Y."/>
            <person name="Wang S."/>
            <person name="Sekimoto S."/>
            <person name="Aerts A.L."/>
            <person name="Choi C."/>
            <person name="Clum A."/>
            <person name="LaButti K.M."/>
            <person name="Lindquist E.A."/>
            <person name="Yee Ngan C."/>
            <person name="Ohm R.A."/>
            <person name="Salamov A.A."/>
            <person name="Grigoriev I.V."/>
            <person name="Spatafora J.W."/>
            <person name="Berbee M.L."/>
        </authorList>
    </citation>
    <scope>NUCLEOTIDE SEQUENCE [LARGE SCALE GENOMIC DNA]</scope>
    <source>
        <strain evidence="2 3">JEL478</strain>
    </source>
</reference>
<dbReference type="InterPro" id="IPR002925">
    <property type="entry name" value="Dienelactn_hydro"/>
</dbReference>
<dbReference type="OMA" id="YPPPKVA"/>
<dbReference type="GO" id="GO:0016787">
    <property type="term" value="F:hydrolase activity"/>
    <property type="evidence" value="ECO:0007669"/>
    <property type="project" value="UniProtKB-KW"/>
</dbReference>
<dbReference type="EMBL" id="KQ965737">
    <property type="protein sequence ID" value="KXS19931.1"/>
    <property type="molecule type" value="Genomic_DNA"/>
</dbReference>
<dbReference type="Pfam" id="PF01738">
    <property type="entry name" value="DLH"/>
    <property type="match status" value="1"/>
</dbReference>
<dbReference type="SUPFAM" id="SSF53474">
    <property type="entry name" value="alpha/beta-Hydrolases"/>
    <property type="match status" value="1"/>
</dbReference>
<keyword evidence="2" id="KW-0378">Hydrolase</keyword>
<evidence type="ECO:0000313" key="3">
    <source>
        <dbReference type="Proteomes" id="UP000070544"/>
    </source>
</evidence>
<gene>
    <name evidence="2" type="ORF">M427DRAFT_52751</name>
</gene>
<dbReference type="AlphaFoldDB" id="A0A139AT80"/>
<dbReference type="PANTHER" id="PTHR47668">
    <property type="entry name" value="DIENELACTONE HYDROLASE FAMILY PROTEIN (AFU_ORTHOLOGUE AFUA_6G01940)"/>
    <property type="match status" value="1"/>
</dbReference>
<dbReference type="STRING" id="1344416.A0A139AT80"/>
<name>A0A139AT80_GONPJ</name>
<dbReference type="Proteomes" id="UP000070544">
    <property type="component" value="Unassembled WGS sequence"/>
</dbReference>
<keyword evidence="3" id="KW-1185">Reference proteome</keyword>
<sequence>MSKPLVAANCCVTVVESSGYVPKGRFEDHAELGYKIYRTGEESGKVVLIDIYDIWGYSKSNNNYAQVADTIATATGFPVIIPDVFHGAVFTREIFASGKIGEWVAANGSWDRVKVDLEKLIDWSKANLGAEKFGIFGFCYGGKIVVKSLAELLPPILAGATFHPSFLQIEDAEPIKGPLCLLPSKDEAEIISTDFLATLKAKSFGDRVVHRRFSDMHHGWNGTGGDFTNPLNKQRAEEAMTLVVDFFSKEFAQGSAPAVL</sequence>